<dbReference type="Proteomes" id="UP000315389">
    <property type="component" value="Unassembled WGS sequence"/>
</dbReference>
<evidence type="ECO:0000313" key="3">
    <source>
        <dbReference type="Proteomes" id="UP000315389"/>
    </source>
</evidence>
<sequence length="251" mass="26862">MPANNDATARPTQVTNDSDLDQCVNAEAYPREGSNTAHFAAGRDSEEAANILAAQVLRSVSSPTRAVGVVQPGFRHRGVTVVIAAPGSAAAVVRATCRYLSWSRWSRLLLMAALVGGPLAGWVMAGMPGVPAALLLGLTVWLLARRRVRRAISQVDDEPVVAIDVDLPALPRRETWPSLSVRYAAAARLWSAENYYLSPAVTAVEAVQVLVAGARIDGLYGPLADPDSGFGLWQELWADVTREQDDAVPRL</sequence>
<gene>
    <name evidence="2" type="ORF">FB461_2224</name>
</gene>
<dbReference type="AlphaFoldDB" id="A0A542ZAW6"/>
<keyword evidence="1" id="KW-0812">Transmembrane</keyword>
<proteinExistence type="predicted"/>
<protein>
    <submittedName>
        <fullName evidence="2">Uncharacterized protein</fullName>
    </submittedName>
</protein>
<name>A0A542ZAW6_RARFA</name>
<feature type="transmembrane region" description="Helical" evidence="1">
    <location>
        <begin position="79"/>
        <end position="101"/>
    </location>
</feature>
<keyword evidence="1" id="KW-1133">Transmembrane helix</keyword>
<comment type="caution">
    <text evidence="2">The sequence shown here is derived from an EMBL/GenBank/DDBJ whole genome shotgun (WGS) entry which is preliminary data.</text>
</comment>
<keyword evidence="1" id="KW-0472">Membrane</keyword>
<organism evidence="2 3">
    <name type="scientific">Rarobacter faecitabidus</name>
    <dbReference type="NCBI Taxonomy" id="13243"/>
    <lineage>
        <taxon>Bacteria</taxon>
        <taxon>Bacillati</taxon>
        <taxon>Actinomycetota</taxon>
        <taxon>Actinomycetes</taxon>
        <taxon>Micrococcales</taxon>
        <taxon>Rarobacteraceae</taxon>
        <taxon>Rarobacter</taxon>
    </lineage>
</organism>
<reference evidence="2 3" key="1">
    <citation type="submission" date="2019-06" db="EMBL/GenBank/DDBJ databases">
        <title>Sequencing the genomes of 1000 actinobacteria strains.</title>
        <authorList>
            <person name="Klenk H.-P."/>
        </authorList>
    </citation>
    <scope>NUCLEOTIDE SEQUENCE [LARGE SCALE GENOMIC DNA]</scope>
    <source>
        <strain evidence="2 3">DSM 4813</strain>
    </source>
</reference>
<accession>A0A542ZAW6</accession>
<keyword evidence="3" id="KW-1185">Reference proteome</keyword>
<feature type="transmembrane region" description="Helical" evidence="1">
    <location>
        <begin position="121"/>
        <end position="144"/>
    </location>
</feature>
<evidence type="ECO:0000256" key="1">
    <source>
        <dbReference type="SAM" id="Phobius"/>
    </source>
</evidence>
<dbReference type="EMBL" id="VFOS01000004">
    <property type="protein sequence ID" value="TQL57487.1"/>
    <property type="molecule type" value="Genomic_DNA"/>
</dbReference>
<evidence type="ECO:0000313" key="2">
    <source>
        <dbReference type="EMBL" id="TQL57487.1"/>
    </source>
</evidence>